<feature type="compositionally biased region" description="Basic and acidic residues" evidence="2">
    <location>
        <begin position="47"/>
        <end position="62"/>
    </location>
</feature>
<evidence type="ECO:0000313" key="4">
    <source>
        <dbReference type="Proteomes" id="UP000503088"/>
    </source>
</evidence>
<dbReference type="EMBL" id="CP048104">
    <property type="protein sequence ID" value="QKG85489.1"/>
    <property type="molecule type" value="Genomic_DNA"/>
</dbReference>
<dbReference type="InterPro" id="IPR029050">
    <property type="entry name" value="Immunoprotect_excell_Ig-like"/>
</dbReference>
<name>A0A7D3XPA9_9BACL</name>
<gene>
    <name evidence="3" type="ORF">GXN76_14185</name>
</gene>
<dbReference type="RefSeq" id="WP_173224181.1">
    <property type="nucleotide sequence ID" value="NZ_CP048104.1"/>
</dbReference>
<evidence type="ECO:0000256" key="1">
    <source>
        <dbReference type="ARBA" id="ARBA00022729"/>
    </source>
</evidence>
<evidence type="ECO:0008006" key="5">
    <source>
        <dbReference type="Google" id="ProtNLM"/>
    </source>
</evidence>
<accession>A0A7D3XPA9</accession>
<evidence type="ECO:0000256" key="2">
    <source>
        <dbReference type="SAM" id="MobiDB-lite"/>
    </source>
</evidence>
<feature type="region of interest" description="Disordered" evidence="2">
    <location>
        <begin position="27"/>
        <end position="62"/>
    </location>
</feature>
<proteinExistence type="predicted"/>
<evidence type="ECO:0000313" key="3">
    <source>
        <dbReference type="EMBL" id="QKG85489.1"/>
    </source>
</evidence>
<protein>
    <recommendedName>
        <fullName evidence="5">DUF4352 domain-containing protein</fullName>
    </recommendedName>
</protein>
<dbReference type="AlphaFoldDB" id="A0A7D3XPA9"/>
<reference evidence="3 4" key="1">
    <citation type="submission" date="2020-01" db="EMBL/GenBank/DDBJ databases">
        <authorList>
            <person name="Gulvik C.A."/>
            <person name="Batra D.G."/>
        </authorList>
    </citation>
    <scope>NUCLEOTIDE SEQUENCE [LARGE SCALE GENOMIC DNA]</scope>
    <source>
        <strain evidence="3 4">W9323</strain>
    </source>
</reference>
<dbReference type="KEGG" id="kpul:GXN76_14185"/>
<dbReference type="PROSITE" id="PS51257">
    <property type="entry name" value="PROKAR_LIPOPROTEIN"/>
    <property type="match status" value="1"/>
</dbReference>
<sequence length="201" mass="22773">MLRFISLIGVVSLLLTGCSLGILKDTASDSEEKEPKKAITQEEEPKEDEKTQDEGSWDRYEGDWKDNFNGLKTEITEIGLNDKFVPERGIDKEPHPAVAVSFKIKNTTDEVFTTYPTQATLVTSTGEQLRAEATTSDHDLSGEIHEGVLKEGKVIFYLKRSKTDEIEWVKLQWQNYSGSTSDDASIRRERKTMEAKLQLQK</sequence>
<keyword evidence="1" id="KW-0732">Signal</keyword>
<dbReference type="Gene3D" id="2.60.40.1240">
    <property type="match status" value="1"/>
</dbReference>
<organism evidence="3 4">
    <name type="scientific">Kroppenstedtia pulmonis</name>
    <dbReference type="NCBI Taxonomy" id="1380685"/>
    <lineage>
        <taxon>Bacteria</taxon>
        <taxon>Bacillati</taxon>
        <taxon>Bacillota</taxon>
        <taxon>Bacilli</taxon>
        <taxon>Bacillales</taxon>
        <taxon>Thermoactinomycetaceae</taxon>
        <taxon>Kroppenstedtia</taxon>
    </lineage>
</organism>
<dbReference type="Proteomes" id="UP000503088">
    <property type="component" value="Chromosome"/>
</dbReference>
<keyword evidence="4" id="KW-1185">Reference proteome</keyword>